<accession>A0A813DRE8</accession>
<reference evidence="5" key="1">
    <citation type="submission" date="2021-02" db="EMBL/GenBank/DDBJ databases">
        <authorList>
            <person name="Dougan E. K."/>
            <person name="Rhodes N."/>
            <person name="Thang M."/>
            <person name="Chan C."/>
        </authorList>
    </citation>
    <scope>NUCLEOTIDE SEQUENCE</scope>
</reference>
<gene>
    <name evidence="5" type="ORF">PGLA1383_LOCUS9940</name>
</gene>
<evidence type="ECO:0000259" key="4">
    <source>
        <dbReference type="PROSITE" id="PS51371"/>
    </source>
</evidence>
<keyword evidence="6" id="KW-1185">Reference proteome</keyword>
<name>A0A813DRE8_POLGL</name>
<feature type="domain" description="CBS" evidence="4">
    <location>
        <begin position="573"/>
        <end position="633"/>
    </location>
</feature>
<keyword evidence="1 2" id="KW-0129">CBS domain</keyword>
<dbReference type="CDD" id="cd02205">
    <property type="entry name" value="CBS_pair_SF"/>
    <property type="match status" value="2"/>
</dbReference>
<evidence type="ECO:0000256" key="1">
    <source>
        <dbReference type="ARBA" id="ARBA00023122"/>
    </source>
</evidence>
<dbReference type="PROSITE" id="PS51371">
    <property type="entry name" value="CBS"/>
    <property type="match status" value="4"/>
</dbReference>
<dbReference type="Gene3D" id="3.10.580.10">
    <property type="entry name" value="CBS-domain"/>
    <property type="match status" value="4"/>
</dbReference>
<feature type="domain" description="CBS" evidence="4">
    <location>
        <begin position="159"/>
        <end position="223"/>
    </location>
</feature>
<dbReference type="InterPro" id="IPR051257">
    <property type="entry name" value="Diverse_CBS-Domain"/>
</dbReference>
<dbReference type="EMBL" id="CAJNNV010004801">
    <property type="protein sequence ID" value="CAE8591256.1"/>
    <property type="molecule type" value="Genomic_DNA"/>
</dbReference>
<protein>
    <recommendedName>
        <fullName evidence="4">CBS domain-containing protein</fullName>
    </recommendedName>
</protein>
<comment type="caution">
    <text evidence="5">The sequence shown here is derived from an EMBL/GenBank/DDBJ whole genome shotgun (WGS) entry which is preliminary data.</text>
</comment>
<dbReference type="AlphaFoldDB" id="A0A813DRE8"/>
<feature type="region of interest" description="Disordered" evidence="3">
    <location>
        <begin position="42"/>
        <end position="69"/>
    </location>
</feature>
<dbReference type="PANTHER" id="PTHR43080">
    <property type="entry name" value="CBS DOMAIN-CONTAINING PROTEIN CBSX3, MITOCHONDRIAL"/>
    <property type="match status" value="1"/>
</dbReference>
<organism evidence="5 6">
    <name type="scientific">Polarella glacialis</name>
    <name type="common">Dinoflagellate</name>
    <dbReference type="NCBI Taxonomy" id="89957"/>
    <lineage>
        <taxon>Eukaryota</taxon>
        <taxon>Sar</taxon>
        <taxon>Alveolata</taxon>
        <taxon>Dinophyceae</taxon>
        <taxon>Suessiales</taxon>
        <taxon>Suessiaceae</taxon>
        <taxon>Polarella</taxon>
    </lineage>
</organism>
<dbReference type="Pfam" id="PF00571">
    <property type="entry name" value="CBS"/>
    <property type="match status" value="5"/>
</dbReference>
<dbReference type="PANTHER" id="PTHR43080:SF2">
    <property type="entry name" value="CBS DOMAIN-CONTAINING PROTEIN"/>
    <property type="match status" value="1"/>
</dbReference>
<dbReference type="InterPro" id="IPR046342">
    <property type="entry name" value="CBS_dom_sf"/>
</dbReference>
<evidence type="ECO:0000256" key="2">
    <source>
        <dbReference type="PROSITE-ProRule" id="PRU00703"/>
    </source>
</evidence>
<feature type="domain" description="CBS" evidence="4">
    <location>
        <begin position="82"/>
        <end position="142"/>
    </location>
</feature>
<dbReference type="SMART" id="SM00116">
    <property type="entry name" value="CBS"/>
    <property type="match status" value="5"/>
</dbReference>
<evidence type="ECO:0000313" key="5">
    <source>
        <dbReference type="EMBL" id="CAE8591256.1"/>
    </source>
</evidence>
<evidence type="ECO:0000313" key="6">
    <source>
        <dbReference type="Proteomes" id="UP000654075"/>
    </source>
</evidence>
<dbReference type="SUPFAM" id="SSF54631">
    <property type="entry name" value="CBS-domain pair"/>
    <property type="match status" value="4"/>
</dbReference>
<sequence length="726" mass="76464">MALLRPLQGLRHPAGLLTDASAAAKHASTLCGGAGAAQHHLAQKSRSQVAAMQPKTGEPNALDAGPDPSGADAFGGLTVGQLIAPRLCCKLLLDYELGDAAEALAVSGQTAAAVCDEHGQVVGLLTENDIMRAFFEGASPDTQLGEWLAGGMARAPDPVLHEKLMARPTDTLAEVAERMVANAISGDCASHHLLVQNPEGGPVGVLSSHDLVRALCRPEMWANAYFHHTETTPEGKHAAKPMTVRSIMKPREDVFTCSGASTLKDVVKVLLVTQQNSALIVGEDGEHIYGIVTPQDFVRAFYDGVSNDENVADWLGEIRAGPLDLGEALRRAGAPGIVMTVGGAPTISSDASLVDAAATMTDGEVDHLVVVLPGTTLAVGTLSSLDLILHARARAPVLRPSAIQQGAGPTVGEVVTQYDNLTAVCDIGATLRDAAQFLERYDRTSAAVLMADAAGGVDLLTDDDIMRAYVEGLSGDNSAESYLKGRFFANFLMVKSTTKLTEAASLMSGSAASGRNLARTPCHHLVVSYGTRAEQGWLGTFSALDVARGLCRLDTELDIAKVGADDVTVSKVMKPLSTLPMCKPSDTLKHAITLLLNSRQQAVLVFDENGAYYGVITPRCAVQALACDVPGDSGVAVWLRRMEAEMPRQVAPETALLEAAQVMTTYNVHHLVVKDPYAEPAAAPVGVLSSLDLARGMASMYCHSPFVSLGWLWLCRGPAACMLQSE</sequence>
<dbReference type="InterPro" id="IPR000644">
    <property type="entry name" value="CBS_dom"/>
</dbReference>
<proteinExistence type="predicted"/>
<evidence type="ECO:0000256" key="3">
    <source>
        <dbReference type="SAM" id="MobiDB-lite"/>
    </source>
</evidence>
<feature type="domain" description="CBS" evidence="4">
    <location>
        <begin position="248"/>
        <end position="309"/>
    </location>
</feature>
<dbReference type="Proteomes" id="UP000654075">
    <property type="component" value="Unassembled WGS sequence"/>
</dbReference>